<dbReference type="Proteomes" id="UP000480570">
    <property type="component" value="Unassembled WGS sequence"/>
</dbReference>
<dbReference type="InterPro" id="IPR006016">
    <property type="entry name" value="UspA"/>
</dbReference>
<dbReference type="Gene3D" id="3.40.50.620">
    <property type="entry name" value="HUPs"/>
    <property type="match status" value="1"/>
</dbReference>
<feature type="domain" description="UspA" evidence="2">
    <location>
        <begin position="13"/>
        <end position="151"/>
    </location>
</feature>
<dbReference type="EMBL" id="WEZT01000008">
    <property type="protein sequence ID" value="MYV05466.1"/>
    <property type="molecule type" value="Genomic_DNA"/>
</dbReference>
<dbReference type="SUPFAM" id="SSF52402">
    <property type="entry name" value="Adenine nucleotide alpha hydrolases-like"/>
    <property type="match status" value="1"/>
</dbReference>
<evidence type="ECO:0000313" key="3">
    <source>
        <dbReference type="EMBL" id="MYV05466.1"/>
    </source>
</evidence>
<dbReference type="AlphaFoldDB" id="A0A7C9N7L8"/>
<gene>
    <name evidence="3" type="ORF">GB992_06275</name>
</gene>
<evidence type="ECO:0000256" key="1">
    <source>
        <dbReference type="ARBA" id="ARBA00008791"/>
    </source>
</evidence>
<dbReference type="Pfam" id="PF00582">
    <property type="entry name" value="Usp"/>
    <property type="match status" value="1"/>
</dbReference>
<protein>
    <submittedName>
        <fullName evidence="3">Universal stress protein</fullName>
    </submittedName>
</protein>
<dbReference type="PANTHER" id="PTHR46268">
    <property type="entry name" value="STRESS RESPONSE PROTEIN NHAX"/>
    <property type="match status" value="1"/>
</dbReference>
<name>A0A7C9N7L8_9LACO</name>
<evidence type="ECO:0000313" key="4">
    <source>
        <dbReference type="Proteomes" id="UP000480570"/>
    </source>
</evidence>
<sequence>MKYRRQNMTFKPKRILVPTDGSENAQLALRKAVDIAKAAGADILLLQVVAPLYAAPEYAMAGMSEGMLTQAKKYVGELAQKMQAETGFDRISAFAMQDAPKPTIAKTFPEHHDIDLIVIGATGTNAFERAILGSTTGYVVRNADVDVLVVKEDETE</sequence>
<reference evidence="3 4" key="1">
    <citation type="journal article" date="2019" name="Appl. Environ. Microbiol.">
        <title>Genetic determinants of hydroxycinnamic acid metabolism in heterofermentative lactobacilli.</title>
        <authorList>
            <person name="Gaur G."/>
            <person name="Oh J.H."/>
            <person name="Filannino P."/>
            <person name="Gobbetti M."/>
            <person name="van Pijkeren J.P."/>
            <person name="Ganzle M.G."/>
        </authorList>
    </citation>
    <scope>NUCLEOTIDE SEQUENCE [LARGE SCALE GENOMIC DNA]</scope>
    <source>
        <strain evidence="3 4">FUA3583</strain>
    </source>
</reference>
<dbReference type="PRINTS" id="PR01438">
    <property type="entry name" value="UNVRSLSTRESS"/>
</dbReference>
<comment type="similarity">
    <text evidence="1">Belongs to the universal stress protein A family.</text>
</comment>
<dbReference type="PANTHER" id="PTHR46268:SF6">
    <property type="entry name" value="UNIVERSAL STRESS PROTEIN UP12"/>
    <property type="match status" value="1"/>
</dbReference>
<accession>A0A7C9N7L8</accession>
<evidence type="ECO:0000259" key="2">
    <source>
        <dbReference type="Pfam" id="PF00582"/>
    </source>
</evidence>
<organism evidence="3 4">
    <name type="scientific">Furfurilactobacillus rossiae</name>
    <dbReference type="NCBI Taxonomy" id="231049"/>
    <lineage>
        <taxon>Bacteria</taxon>
        <taxon>Bacillati</taxon>
        <taxon>Bacillota</taxon>
        <taxon>Bacilli</taxon>
        <taxon>Lactobacillales</taxon>
        <taxon>Lactobacillaceae</taxon>
        <taxon>Furfurilactobacillus</taxon>
    </lineage>
</organism>
<dbReference type="CDD" id="cd00293">
    <property type="entry name" value="USP-like"/>
    <property type="match status" value="1"/>
</dbReference>
<proteinExistence type="inferred from homology"/>
<dbReference type="InterPro" id="IPR006015">
    <property type="entry name" value="Universal_stress_UspA"/>
</dbReference>
<comment type="caution">
    <text evidence="3">The sequence shown here is derived from an EMBL/GenBank/DDBJ whole genome shotgun (WGS) entry which is preliminary data.</text>
</comment>
<dbReference type="InterPro" id="IPR014729">
    <property type="entry name" value="Rossmann-like_a/b/a_fold"/>
</dbReference>